<evidence type="ECO:0000313" key="2">
    <source>
        <dbReference type="Proteomes" id="UP000275408"/>
    </source>
</evidence>
<proteinExistence type="predicted"/>
<accession>A0A3M6TAM1</accession>
<sequence length="163" mass="19402">AHDFKRAEITQKRTRRIFGTGRSHERSTYERTYLSEPIENHIIPNELSNLNLDKKHLQKRHRIFRRDLEPSRIPVRTLLRLRNKSRKLRNIILNPLRQYIKVLIKLKSRSRRSCSLFSGNMVVCLYKSQTHVANYCKFKLSTDIEKNPGLRLVYVDHIAHIAC</sequence>
<dbReference type="EMBL" id="RCHS01004020">
    <property type="protein sequence ID" value="RMX38324.1"/>
    <property type="molecule type" value="Genomic_DNA"/>
</dbReference>
<reference evidence="1 2" key="1">
    <citation type="journal article" date="2018" name="Sci. Rep.">
        <title>Comparative analysis of the Pocillopora damicornis genome highlights role of immune system in coral evolution.</title>
        <authorList>
            <person name="Cunning R."/>
            <person name="Bay R.A."/>
            <person name="Gillette P."/>
            <person name="Baker A.C."/>
            <person name="Traylor-Knowles N."/>
        </authorList>
    </citation>
    <scope>NUCLEOTIDE SEQUENCE [LARGE SCALE GENOMIC DNA]</scope>
    <source>
        <strain evidence="1">RSMAS</strain>
        <tissue evidence="1">Whole animal</tissue>
    </source>
</reference>
<dbReference type="Proteomes" id="UP000275408">
    <property type="component" value="Unassembled WGS sequence"/>
</dbReference>
<organism evidence="1 2">
    <name type="scientific">Pocillopora damicornis</name>
    <name type="common">Cauliflower coral</name>
    <name type="synonym">Millepora damicornis</name>
    <dbReference type="NCBI Taxonomy" id="46731"/>
    <lineage>
        <taxon>Eukaryota</taxon>
        <taxon>Metazoa</taxon>
        <taxon>Cnidaria</taxon>
        <taxon>Anthozoa</taxon>
        <taxon>Hexacorallia</taxon>
        <taxon>Scleractinia</taxon>
        <taxon>Astrocoeniina</taxon>
        <taxon>Pocilloporidae</taxon>
        <taxon>Pocillopora</taxon>
    </lineage>
</organism>
<gene>
    <name evidence="1" type="ORF">pdam_00005519</name>
</gene>
<name>A0A3M6TAM1_POCDA</name>
<feature type="non-terminal residue" evidence="1">
    <location>
        <position position="1"/>
    </location>
</feature>
<keyword evidence="2" id="KW-1185">Reference proteome</keyword>
<protein>
    <submittedName>
        <fullName evidence="1">Uncharacterized protein</fullName>
    </submittedName>
</protein>
<comment type="caution">
    <text evidence="1">The sequence shown here is derived from an EMBL/GenBank/DDBJ whole genome shotgun (WGS) entry which is preliminary data.</text>
</comment>
<evidence type="ECO:0000313" key="1">
    <source>
        <dbReference type="EMBL" id="RMX38324.1"/>
    </source>
</evidence>
<dbReference type="AlphaFoldDB" id="A0A3M6TAM1"/>